<feature type="binding site" evidence="8">
    <location>
        <position position="499"/>
    </location>
    <ligand>
        <name>L-aspartate</name>
        <dbReference type="ChEBI" id="CHEBI:29991"/>
    </ligand>
</feature>
<feature type="binding site" evidence="8">
    <location>
        <position position="239"/>
    </location>
    <ligand>
        <name>ATP</name>
        <dbReference type="ChEBI" id="CHEBI:30616"/>
    </ligand>
</feature>
<feature type="binding site" evidence="8">
    <location>
        <position position="230"/>
    </location>
    <ligand>
        <name>L-aspartate</name>
        <dbReference type="ChEBI" id="CHEBI:29991"/>
    </ligand>
</feature>
<evidence type="ECO:0000256" key="7">
    <source>
        <dbReference type="ARBA" id="ARBA00023146"/>
    </source>
</evidence>
<dbReference type="NCBIfam" id="TIGR00459">
    <property type="entry name" value="aspS_bact"/>
    <property type="match status" value="1"/>
</dbReference>
<sequence length="595" mass="66909">MTTTASRLIRQHQVIETLDANVGDEVVLAGWVHKRRDFGSVVFVDLRDRSGIVQLVFDHGLGTPEPSMEVANRLRNEYVIIVRGTVRNRDESAINPKLATGSLEVIVTEAVIENAAKNPPFYIQDGIDVDETLRLRYRYLDLRRPEMQKIMMVRHQVIRAFRAYLDEHGFVEMETPILTKSTPEGARDYLVPSRLQSGEFYALPQSPQIFKQLLMLAGMERYYQVARCFRDEDLRADRQPEFTQLDIETSFLTAEQLQTMMEEMLQKVLKDTVGMDLQIPFQRLPYQEAMERYGSDKPDLRFDMAFVDLADVVKDSEFRVFQDAIAAGGTVKALVAPGIAGYSRKQTDELVEFVKTYGLKGLATVAVQEGGTIKSSISKFFTEEQLANIVQTCGAQAGDLILIAAAGRKEVLVALGALRVKLGNDLGLADPNTYKFLWVTDFPLLSYDEEEGRFVAEHHPFTMPKYEDVELLATNPEKVRAEAYDIVLNGYEIGGGSMRIYRRDIQEQMFTALGFSKEEAYEKFGFLLDAFEYGAPPHGGIAFGLDRIIMLLGGGKSLRDCIAFPKTASGTDLMMDAPATVSEEQLKILHLALRD</sequence>
<gene>
    <name evidence="8 10" type="primary">aspS</name>
    <name evidence="10" type="ORF">NZD86_08455</name>
</gene>
<feature type="binding site" evidence="8">
    <location>
        <position position="492"/>
    </location>
    <ligand>
        <name>ATP</name>
        <dbReference type="ChEBI" id="CHEBI:30616"/>
    </ligand>
</feature>
<dbReference type="InterPro" id="IPR047089">
    <property type="entry name" value="Asp-tRNA-ligase_1_N"/>
</dbReference>
<name>A0ABY6Z6G9_9BACL</name>
<dbReference type="InterPro" id="IPR004524">
    <property type="entry name" value="Asp-tRNA-ligase_1"/>
</dbReference>
<evidence type="ECO:0000256" key="5">
    <source>
        <dbReference type="ARBA" id="ARBA00022840"/>
    </source>
</evidence>
<dbReference type="SUPFAM" id="SSF50249">
    <property type="entry name" value="Nucleic acid-binding proteins"/>
    <property type="match status" value="1"/>
</dbReference>
<feature type="binding site" evidence="8">
    <location>
        <begin position="230"/>
        <end position="232"/>
    </location>
    <ligand>
        <name>ATP</name>
        <dbReference type="ChEBI" id="CHEBI:30616"/>
    </ligand>
</feature>
<feature type="binding site" evidence="8">
    <location>
        <begin position="544"/>
        <end position="547"/>
    </location>
    <ligand>
        <name>ATP</name>
        <dbReference type="ChEBI" id="CHEBI:30616"/>
    </ligand>
</feature>
<evidence type="ECO:0000256" key="8">
    <source>
        <dbReference type="HAMAP-Rule" id="MF_00044"/>
    </source>
</evidence>
<organism evidence="10 11">
    <name type="scientific">Alicyclobacillus dauci</name>
    <dbReference type="NCBI Taxonomy" id="1475485"/>
    <lineage>
        <taxon>Bacteria</taxon>
        <taxon>Bacillati</taxon>
        <taxon>Bacillota</taxon>
        <taxon>Bacilli</taxon>
        <taxon>Bacillales</taxon>
        <taxon>Alicyclobacillaceae</taxon>
        <taxon>Alicyclobacillus</taxon>
    </lineage>
</organism>
<dbReference type="InterPro" id="IPR002312">
    <property type="entry name" value="Asp/Asn-tRNA-synth_IIb"/>
</dbReference>
<comment type="caution">
    <text evidence="8">Lacks conserved residue(s) required for the propagation of feature annotation.</text>
</comment>
<dbReference type="InterPro" id="IPR004365">
    <property type="entry name" value="NA-bd_OB_tRNA"/>
</dbReference>
<feature type="region of interest" description="Aspartate" evidence="8">
    <location>
        <begin position="208"/>
        <end position="211"/>
    </location>
</feature>
<dbReference type="Gene3D" id="3.30.930.10">
    <property type="entry name" value="Bira Bifunctional Protein, Domain 2"/>
    <property type="match status" value="1"/>
</dbReference>
<dbReference type="Gene3D" id="3.30.1360.30">
    <property type="entry name" value="GAD-like domain"/>
    <property type="match status" value="1"/>
</dbReference>
<dbReference type="HAMAP" id="MF_00044">
    <property type="entry name" value="Asp_tRNA_synth_type1"/>
    <property type="match status" value="1"/>
</dbReference>
<dbReference type="SUPFAM" id="SSF55261">
    <property type="entry name" value="GAD domain-like"/>
    <property type="match status" value="1"/>
</dbReference>
<dbReference type="EMBL" id="CP104064">
    <property type="protein sequence ID" value="WAH38498.1"/>
    <property type="molecule type" value="Genomic_DNA"/>
</dbReference>
<keyword evidence="11" id="KW-1185">Reference proteome</keyword>
<keyword evidence="2 8" id="KW-0963">Cytoplasm</keyword>
<keyword evidence="3 8" id="KW-0436">Ligase</keyword>
<accession>A0ABY6Z6G9</accession>
<dbReference type="NCBIfam" id="NF001750">
    <property type="entry name" value="PRK00476.1"/>
    <property type="match status" value="1"/>
</dbReference>
<dbReference type="CDD" id="cd04317">
    <property type="entry name" value="EcAspRS_like_N"/>
    <property type="match status" value="1"/>
</dbReference>
<dbReference type="PRINTS" id="PR01042">
    <property type="entry name" value="TRNASYNTHASP"/>
</dbReference>
<keyword evidence="4 8" id="KW-0547">Nucleotide-binding</keyword>
<evidence type="ECO:0000313" key="10">
    <source>
        <dbReference type="EMBL" id="WAH38498.1"/>
    </source>
</evidence>
<dbReference type="PANTHER" id="PTHR22594:SF5">
    <property type="entry name" value="ASPARTATE--TRNA LIGASE, MITOCHONDRIAL"/>
    <property type="match status" value="1"/>
</dbReference>
<keyword evidence="6 8" id="KW-0648">Protein biosynthesis</keyword>
<dbReference type="Pfam" id="PF00152">
    <property type="entry name" value="tRNA-synt_2"/>
    <property type="match status" value="1"/>
</dbReference>
<dbReference type="PANTHER" id="PTHR22594">
    <property type="entry name" value="ASPARTYL/LYSYL-TRNA SYNTHETASE"/>
    <property type="match status" value="1"/>
</dbReference>
<proteinExistence type="inferred from homology"/>
<dbReference type="InterPro" id="IPR012340">
    <property type="entry name" value="NA-bd_OB-fold"/>
</dbReference>
<feature type="binding site" evidence="8">
    <location>
        <position position="184"/>
    </location>
    <ligand>
        <name>L-aspartate</name>
        <dbReference type="ChEBI" id="CHEBI:29991"/>
    </ligand>
</feature>
<evidence type="ECO:0000256" key="3">
    <source>
        <dbReference type="ARBA" id="ARBA00022598"/>
    </source>
</evidence>
<comment type="subunit">
    <text evidence="8">Homodimer.</text>
</comment>
<dbReference type="CDD" id="cd00777">
    <property type="entry name" value="AspRS_core"/>
    <property type="match status" value="1"/>
</dbReference>
<evidence type="ECO:0000256" key="6">
    <source>
        <dbReference type="ARBA" id="ARBA00022917"/>
    </source>
</evidence>
<dbReference type="Proteomes" id="UP001164803">
    <property type="component" value="Chromosome"/>
</dbReference>
<comment type="catalytic activity">
    <reaction evidence="8">
        <text>tRNA(Asp) + L-aspartate + ATP = L-aspartyl-tRNA(Asp) + AMP + diphosphate</text>
        <dbReference type="Rhea" id="RHEA:19649"/>
        <dbReference type="Rhea" id="RHEA-COMP:9660"/>
        <dbReference type="Rhea" id="RHEA-COMP:9678"/>
        <dbReference type="ChEBI" id="CHEBI:29991"/>
        <dbReference type="ChEBI" id="CHEBI:30616"/>
        <dbReference type="ChEBI" id="CHEBI:33019"/>
        <dbReference type="ChEBI" id="CHEBI:78442"/>
        <dbReference type="ChEBI" id="CHEBI:78516"/>
        <dbReference type="ChEBI" id="CHEBI:456215"/>
        <dbReference type="EC" id="6.1.1.12"/>
    </reaction>
</comment>
<dbReference type="Gene3D" id="2.40.50.140">
    <property type="entry name" value="Nucleic acid-binding proteins"/>
    <property type="match status" value="1"/>
</dbReference>
<reference evidence="10" key="1">
    <citation type="submission" date="2022-08" db="EMBL/GenBank/DDBJ databases">
        <title>Alicyclobacillus dauci DSM2870, complete genome.</title>
        <authorList>
            <person name="Wang Q."/>
            <person name="Cai R."/>
            <person name="Wang Z."/>
        </authorList>
    </citation>
    <scope>NUCLEOTIDE SEQUENCE</scope>
    <source>
        <strain evidence="10">DSM 28700</strain>
    </source>
</reference>
<evidence type="ECO:0000259" key="9">
    <source>
        <dbReference type="PROSITE" id="PS50862"/>
    </source>
</evidence>
<dbReference type="InterPro" id="IPR004115">
    <property type="entry name" value="GAD-like_sf"/>
</dbReference>
<evidence type="ECO:0000256" key="1">
    <source>
        <dbReference type="ARBA" id="ARBA00006303"/>
    </source>
</evidence>
<dbReference type="SUPFAM" id="SSF55681">
    <property type="entry name" value="Class II aaRS and biotin synthetases"/>
    <property type="match status" value="1"/>
</dbReference>
<dbReference type="InterPro" id="IPR006195">
    <property type="entry name" value="aa-tRNA-synth_II"/>
</dbReference>
<protein>
    <recommendedName>
        <fullName evidence="8">Aspartate--tRNA ligase</fullName>
        <ecNumber evidence="8">6.1.1.12</ecNumber>
    </recommendedName>
    <alternativeName>
        <fullName evidence="8">Aspartyl-tRNA synthetase</fullName>
        <shortName evidence="8">AspRS</shortName>
    </alternativeName>
</protein>
<dbReference type="RefSeq" id="WP_268046074.1">
    <property type="nucleotide sequence ID" value="NZ_CP104064.1"/>
</dbReference>
<dbReference type="Pfam" id="PF01336">
    <property type="entry name" value="tRNA_anti-codon"/>
    <property type="match status" value="1"/>
</dbReference>
<dbReference type="InterPro" id="IPR047090">
    <property type="entry name" value="AspRS_core"/>
</dbReference>
<dbReference type="PROSITE" id="PS50862">
    <property type="entry name" value="AA_TRNA_LIGASE_II"/>
    <property type="match status" value="1"/>
</dbReference>
<dbReference type="InterPro" id="IPR029351">
    <property type="entry name" value="GAD_dom"/>
</dbReference>
<dbReference type="InterPro" id="IPR045864">
    <property type="entry name" value="aa-tRNA-synth_II/BPL/LPL"/>
</dbReference>
<comment type="subcellular location">
    <subcellularLocation>
        <location evidence="8">Cytoplasm</location>
    </subcellularLocation>
</comment>
<dbReference type="Pfam" id="PF02938">
    <property type="entry name" value="GAD"/>
    <property type="match status" value="1"/>
</dbReference>
<feature type="binding site" evidence="8">
    <location>
        <position position="458"/>
    </location>
    <ligand>
        <name>L-aspartate</name>
        <dbReference type="ChEBI" id="CHEBI:29991"/>
    </ligand>
</feature>
<dbReference type="GO" id="GO:0004815">
    <property type="term" value="F:aspartate-tRNA ligase activity"/>
    <property type="evidence" value="ECO:0007669"/>
    <property type="project" value="UniProtKB-EC"/>
</dbReference>
<comment type="similarity">
    <text evidence="1 8">Belongs to the class-II aminoacyl-tRNA synthetase family. Type 1 subfamily.</text>
</comment>
<evidence type="ECO:0000256" key="4">
    <source>
        <dbReference type="ARBA" id="ARBA00022741"/>
    </source>
</evidence>
<keyword evidence="7 8" id="KW-0030">Aminoacyl-tRNA synthetase</keyword>
<keyword evidence="5 8" id="KW-0067">ATP-binding</keyword>
<dbReference type="InterPro" id="IPR004364">
    <property type="entry name" value="Aa-tRNA-synt_II"/>
</dbReference>
<feature type="domain" description="Aminoacyl-transfer RNA synthetases class-II family profile" evidence="9">
    <location>
        <begin position="153"/>
        <end position="578"/>
    </location>
</feature>
<comment type="function">
    <text evidence="8">Catalyzes the attachment of L-aspartate to tRNA(Asp) in a two-step reaction: L-aspartate is first activated by ATP to form Asp-AMP and then transferred to the acceptor end of tRNA(Asp).</text>
</comment>
<evidence type="ECO:0000256" key="2">
    <source>
        <dbReference type="ARBA" id="ARBA00022490"/>
    </source>
</evidence>
<dbReference type="EC" id="6.1.1.12" evidence="8"/>
<evidence type="ECO:0000313" key="11">
    <source>
        <dbReference type="Proteomes" id="UP001164803"/>
    </source>
</evidence>